<gene>
    <name evidence="1" type="ORF">ES332_A13G162200v1</name>
</gene>
<dbReference type="EMBL" id="CM017622">
    <property type="protein sequence ID" value="TYH92150.1"/>
    <property type="molecule type" value="Genomic_DNA"/>
</dbReference>
<organism evidence="1 2">
    <name type="scientific">Gossypium tomentosum</name>
    <name type="common">Hawaiian cotton</name>
    <name type="synonym">Gossypium sandvicense</name>
    <dbReference type="NCBI Taxonomy" id="34277"/>
    <lineage>
        <taxon>Eukaryota</taxon>
        <taxon>Viridiplantae</taxon>
        <taxon>Streptophyta</taxon>
        <taxon>Embryophyta</taxon>
        <taxon>Tracheophyta</taxon>
        <taxon>Spermatophyta</taxon>
        <taxon>Magnoliopsida</taxon>
        <taxon>eudicotyledons</taxon>
        <taxon>Gunneridae</taxon>
        <taxon>Pentapetalae</taxon>
        <taxon>rosids</taxon>
        <taxon>malvids</taxon>
        <taxon>Malvales</taxon>
        <taxon>Malvaceae</taxon>
        <taxon>Malvoideae</taxon>
        <taxon>Gossypium</taxon>
    </lineage>
</organism>
<protein>
    <submittedName>
        <fullName evidence="1">Uncharacterized protein</fullName>
    </submittedName>
</protein>
<reference evidence="1 2" key="1">
    <citation type="submission" date="2019-07" db="EMBL/GenBank/DDBJ databases">
        <title>WGS assembly of Gossypium tomentosum.</title>
        <authorList>
            <person name="Chen Z.J."/>
            <person name="Sreedasyam A."/>
            <person name="Ando A."/>
            <person name="Song Q."/>
            <person name="De L."/>
            <person name="Hulse-Kemp A."/>
            <person name="Ding M."/>
            <person name="Ye W."/>
            <person name="Kirkbride R."/>
            <person name="Jenkins J."/>
            <person name="Plott C."/>
            <person name="Lovell J."/>
            <person name="Lin Y.-M."/>
            <person name="Vaughn R."/>
            <person name="Liu B."/>
            <person name="Li W."/>
            <person name="Simpson S."/>
            <person name="Scheffler B."/>
            <person name="Saski C."/>
            <person name="Grover C."/>
            <person name="Hu G."/>
            <person name="Conover J."/>
            <person name="Carlson J."/>
            <person name="Shu S."/>
            <person name="Boston L."/>
            <person name="Williams M."/>
            <person name="Peterson D."/>
            <person name="Mcgee K."/>
            <person name="Jones D."/>
            <person name="Wendel J."/>
            <person name="Stelly D."/>
            <person name="Grimwood J."/>
            <person name="Schmutz J."/>
        </authorList>
    </citation>
    <scope>NUCLEOTIDE SEQUENCE [LARGE SCALE GENOMIC DNA]</scope>
    <source>
        <strain evidence="1">7179.01</strain>
    </source>
</reference>
<evidence type="ECO:0000313" key="2">
    <source>
        <dbReference type="Proteomes" id="UP000322667"/>
    </source>
</evidence>
<sequence>MFLPKSLTITISSISLKKISLIRLKNSIAGIPSMMEVLTSLSNNSKSLSFPSVVMTRSEVGAST</sequence>
<accession>A0A5D2ML87</accession>
<name>A0A5D2ML87_GOSTO</name>
<dbReference type="AlphaFoldDB" id="A0A5D2ML87"/>
<dbReference type="Proteomes" id="UP000322667">
    <property type="component" value="Chromosome A13"/>
</dbReference>
<keyword evidence="2" id="KW-1185">Reference proteome</keyword>
<evidence type="ECO:0000313" key="1">
    <source>
        <dbReference type="EMBL" id="TYH92150.1"/>
    </source>
</evidence>
<proteinExistence type="predicted"/>